<keyword evidence="1" id="KW-0051">Antiviral defense</keyword>
<dbReference type="GO" id="GO:0043571">
    <property type="term" value="P:maintenance of CRISPR repeat elements"/>
    <property type="evidence" value="ECO:0007669"/>
    <property type="project" value="InterPro"/>
</dbReference>
<accession>A0A7C3Z2X0</accession>
<evidence type="ECO:0000256" key="1">
    <source>
        <dbReference type="ARBA" id="ARBA00023118"/>
    </source>
</evidence>
<dbReference type="Pfam" id="PF09704">
    <property type="entry name" value="Cas_Cas5d"/>
    <property type="match status" value="1"/>
</dbReference>
<gene>
    <name evidence="2" type="primary">cas5</name>
    <name evidence="2" type="ORF">ENW96_13275</name>
</gene>
<sequence>MIRLYLQAPFAVFRPFTTGSFRPTAGFIAPSAAYGLLLNVAGIEMRQDDGKSVMTTIKKDLPKVRLALAALELPRVHSMYQQLHNYPVGATGKEHAINTWGNKYNILPVRRQFLSNLRAYLCLDGNHDLETWVLEGLAGQRRRFYGLPFLGDNNFLIDRLEQAADPQPAYWFVPVDRDQEEFRENSTRLTLAIDRQDMSRSLSRLFAPTKEKLLDPPDIAWQEITY</sequence>
<proteinExistence type="predicted"/>
<dbReference type="AlphaFoldDB" id="A0A7C3Z2X0"/>
<dbReference type="InterPro" id="IPR013422">
    <property type="entry name" value="CRISPR-assoc_prot_Cas5_N"/>
</dbReference>
<organism evidence="2">
    <name type="scientific">Desulfobacca acetoxidans</name>
    <dbReference type="NCBI Taxonomy" id="60893"/>
    <lineage>
        <taxon>Bacteria</taxon>
        <taxon>Pseudomonadati</taxon>
        <taxon>Thermodesulfobacteriota</taxon>
        <taxon>Desulfobaccia</taxon>
        <taxon>Desulfobaccales</taxon>
        <taxon>Desulfobaccaceae</taxon>
        <taxon>Desulfobacca</taxon>
    </lineage>
</organism>
<dbReference type="EMBL" id="DTMF01000317">
    <property type="protein sequence ID" value="HGF35327.1"/>
    <property type="molecule type" value="Genomic_DNA"/>
</dbReference>
<dbReference type="GO" id="GO:0051607">
    <property type="term" value="P:defense response to virus"/>
    <property type="evidence" value="ECO:0007669"/>
    <property type="project" value="UniProtKB-KW"/>
</dbReference>
<dbReference type="InterPro" id="IPR021124">
    <property type="entry name" value="CRISPR-assoc_prot_Cas5"/>
</dbReference>
<dbReference type="CDD" id="cd09693">
    <property type="entry name" value="Cas5_I"/>
    <property type="match status" value="1"/>
</dbReference>
<name>A0A7C3Z2X0_9BACT</name>
<comment type="caution">
    <text evidence="2">The sequence shown here is derived from an EMBL/GenBank/DDBJ whole genome shotgun (WGS) entry which is preliminary data.</text>
</comment>
<dbReference type="NCBIfam" id="TIGR02593">
    <property type="entry name" value="CRISPR_cas5"/>
    <property type="match status" value="1"/>
</dbReference>
<protein>
    <submittedName>
        <fullName evidence="2">CRISPR-associated protein Cas5</fullName>
    </submittedName>
</protein>
<reference evidence="2" key="1">
    <citation type="journal article" date="2020" name="mSystems">
        <title>Genome- and Community-Level Interaction Insights into Carbon Utilization and Element Cycling Functions of Hydrothermarchaeota in Hydrothermal Sediment.</title>
        <authorList>
            <person name="Zhou Z."/>
            <person name="Liu Y."/>
            <person name="Xu W."/>
            <person name="Pan J."/>
            <person name="Luo Z.H."/>
            <person name="Li M."/>
        </authorList>
    </citation>
    <scope>NUCLEOTIDE SEQUENCE [LARGE SCALE GENOMIC DNA]</scope>
    <source>
        <strain evidence="2">SpSt-897</strain>
    </source>
</reference>
<evidence type="ECO:0000313" key="2">
    <source>
        <dbReference type="EMBL" id="HGF35327.1"/>
    </source>
</evidence>